<organism evidence="1 2">
    <name type="scientific">Methylorubrum extorquens</name>
    <name type="common">Methylobacterium dichloromethanicum</name>
    <name type="synonym">Methylobacterium extorquens</name>
    <dbReference type="NCBI Taxonomy" id="408"/>
    <lineage>
        <taxon>Bacteria</taxon>
        <taxon>Pseudomonadati</taxon>
        <taxon>Pseudomonadota</taxon>
        <taxon>Alphaproteobacteria</taxon>
        <taxon>Hyphomicrobiales</taxon>
        <taxon>Methylobacteriaceae</taxon>
        <taxon>Methylorubrum</taxon>
    </lineage>
</organism>
<proteinExistence type="predicted"/>
<gene>
    <name evidence="1" type="ORF">KEC54_19620</name>
</gene>
<dbReference type="Pfam" id="PF05488">
    <property type="entry name" value="PAAR_motif"/>
    <property type="match status" value="1"/>
</dbReference>
<dbReference type="InterPro" id="IPR008727">
    <property type="entry name" value="PAAR_motif"/>
</dbReference>
<name>A0AAX3WDA3_METEX</name>
<protein>
    <submittedName>
        <fullName evidence="1">PAAR domain-containing protein</fullName>
    </submittedName>
</protein>
<reference evidence="1" key="1">
    <citation type="journal article" date="2022" name="Biotechnol. Bioprocess Eng.">
        <title>Pan-genome Analysis Reveals Comparative Genomic Features of Central Metabolic Pathways in Methylorubrum extorquens.</title>
        <authorList>
            <person name="Lee G.M."/>
            <person name="Scott-Nevros Z.K."/>
            <person name="Lee S.-M."/>
            <person name="Kim D."/>
        </authorList>
    </citation>
    <scope>NUCLEOTIDE SEQUENCE</scope>
    <source>
        <strain evidence="1">ATCC 55366</strain>
    </source>
</reference>
<dbReference type="EMBL" id="CP073633">
    <property type="protein sequence ID" value="WHQ68570.1"/>
    <property type="molecule type" value="Genomic_DNA"/>
</dbReference>
<sequence length="96" mass="9245">MGMPAARITDMHVCPMVTGVVPHVGGPIAAPCCPTVLIGGLLAARVGDTAICTGPPDVIAVGSPTVLIGGQMAARIGDATAHGGVIVAGLPTVLIG</sequence>
<accession>A0AAX3WDA3</accession>
<evidence type="ECO:0000313" key="1">
    <source>
        <dbReference type="EMBL" id="WHQ68570.1"/>
    </source>
</evidence>
<dbReference type="Gene3D" id="2.60.200.60">
    <property type="match status" value="2"/>
</dbReference>
<dbReference type="AlphaFoldDB" id="A0AAX3WDA3"/>
<dbReference type="CDD" id="cd14738">
    <property type="entry name" value="PAAR_2"/>
    <property type="match status" value="1"/>
</dbReference>
<evidence type="ECO:0000313" key="2">
    <source>
        <dbReference type="Proteomes" id="UP001223720"/>
    </source>
</evidence>
<dbReference type="Proteomes" id="UP001223720">
    <property type="component" value="Chromosome"/>
</dbReference>